<dbReference type="FunFam" id="2.30.30.380:FF:000003">
    <property type="entry name" value="SEC24 homolog D, COPII coat complex component"/>
    <property type="match status" value="1"/>
</dbReference>
<dbReference type="Proteomes" id="UP000324091">
    <property type="component" value="Chromosome 1"/>
</dbReference>
<dbReference type="Gene3D" id="3.40.20.10">
    <property type="entry name" value="Severin"/>
    <property type="match status" value="1"/>
</dbReference>
<feature type="compositionally biased region" description="Pro residues" evidence="8">
    <location>
        <begin position="98"/>
        <end position="109"/>
    </location>
</feature>
<dbReference type="GO" id="GO:0006886">
    <property type="term" value="P:intracellular protein transport"/>
    <property type="evidence" value="ECO:0007669"/>
    <property type="project" value="InterPro"/>
</dbReference>
<dbReference type="SUPFAM" id="SSF82919">
    <property type="entry name" value="Zn-finger domain of Sec23/24"/>
    <property type="match status" value="1"/>
</dbReference>
<feature type="compositionally biased region" description="Low complexity" evidence="8">
    <location>
        <begin position="295"/>
        <end position="305"/>
    </location>
</feature>
<dbReference type="GO" id="GO:0000149">
    <property type="term" value="F:SNARE binding"/>
    <property type="evidence" value="ECO:0007669"/>
    <property type="project" value="TreeGrafter"/>
</dbReference>
<feature type="domain" description="Sec23/Sec24 beta-sandwich" evidence="13">
    <location>
        <begin position="922"/>
        <end position="1005"/>
    </location>
</feature>
<evidence type="ECO:0000259" key="12">
    <source>
        <dbReference type="Pfam" id="PF04815"/>
    </source>
</evidence>
<feature type="compositionally biased region" description="Pro residues" evidence="8">
    <location>
        <begin position="228"/>
        <end position="255"/>
    </location>
</feature>
<dbReference type="SUPFAM" id="SSF81995">
    <property type="entry name" value="beta-sandwich domain of Sec23/24"/>
    <property type="match status" value="1"/>
</dbReference>
<dbReference type="GO" id="GO:0070971">
    <property type="term" value="C:endoplasmic reticulum exit site"/>
    <property type="evidence" value="ECO:0007669"/>
    <property type="project" value="TreeGrafter"/>
</dbReference>
<dbReference type="SUPFAM" id="SSF53300">
    <property type="entry name" value="vWA-like"/>
    <property type="match status" value="1"/>
</dbReference>
<evidence type="ECO:0000256" key="1">
    <source>
        <dbReference type="ARBA" id="ARBA00004299"/>
    </source>
</evidence>
<organism evidence="14 15">
    <name type="scientific">Takifugu flavidus</name>
    <name type="common">sansaifugu</name>
    <dbReference type="NCBI Taxonomy" id="433684"/>
    <lineage>
        <taxon>Eukaryota</taxon>
        <taxon>Metazoa</taxon>
        <taxon>Chordata</taxon>
        <taxon>Craniata</taxon>
        <taxon>Vertebrata</taxon>
        <taxon>Euteleostomi</taxon>
        <taxon>Actinopterygii</taxon>
        <taxon>Neopterygii</taxon>
        <taxon>Teleostei</taxon>
        <taxon>Neoteleostei</taxon>
        <taxon>Acanthomorphata</taxon>
        <taxon>Eupercaria</taxon>
        <taxon>Tetraodontiformes</taxon>
        <taxon>Tetradontoidea</taxon>
        <taxon>Tetraodontidae</taxon>
        <taxon>Takifugu</taxon>
    </lineage>
</organism>
<keyword evidence="6" id="KW-0653">Protein transport</keyword>
<evidence type="ECO:0000256" key="8">
    <source>
        <dbReference type="SAM" id="MobiDB-lite"/>
    </source>
</evidence>
<evidence type="ECO:0000313" key="15">
    <source>
        <dbReference type="Proteomes" id="UP000324091"/>
    </source>
</evidence>
<comment type="subcellular location">
    <subcellularLocation>
        <location evidence="3">Cytoplasm</location>
        <location evidence="3">Cytosol</location>
    </subcellularLocation>
    <subcellularLocation>
        <location evidence="1">Cytoplasmic vesicle</location>
        <location evidence="1">COPII-coated vesicle membrane</location>
        <topology evidence="1">Peripheral membrane protein</topology>
        <orientation evidence="1">Cytoplasmic side</orientation>
    </subcellularLocation>
    <subcellularLocation>
        <location evidence="2">Endoplasmic reticulum membrane</location>
        <topology evidence="2">Peripheral membrane protein</topology>
        <orientation evidence="2">Cytoplasmic side</orientation>
    </subcellularLocation>
</comment>
<dbReference type="GO" id="GO:0005789">
    <property type="term" value="C:endoplasmic reticulum membrane"/>
    <property type="evidence" value="ECO:0007669"/>
    <property type="project" value="UniProtKB-SubCell"/>
</dbReference>
<reference evidence="14 15" key="1">
    <citation type="submission" date="2019-04" db="EMBL/GenBank/DDBJ databases">
        <title>Chromosome genome assembly for Takifugu flavidus.</title>
        <authorList>
            <person name="Xiao S."/>
        </authorList>
    </citation>
    <scope>NUCLEOTIDE SEQUENCE [LARGE SCALE GENOMIC DNA]</scope>
    <source>
        <strain evidence="14">HTHZ2018</strain>
        <tissue evidence="14">Muscle</tissue>
    </source>
</reference>
<dbReference type="GO" id="GO:0008270">
    <property type="term" value="F:zinc ion binding"/>
    <property type="evidence" value="ECO:0007669"/>
    <property type="project" value="InterPro"/>
</dbReference>
<evidence type="ECO:0000313" key="14">
    <source>
        <dbReference type="EMBL" id="TWW82292.1"/>
    </source>
</evidence>
<feature type="non-terminal residue" evidence="14">
    <location>
        <position position="1"/>
    </location>
</feature>
<evidence type="ECO:0000256" key="6">
    <source>
        <dbReference type="ARBA" id="ARBA00022927"/>
    </source>
</evidence>
<feature type="domain" description="Gelsolin-like" evidence="9">
    <location>
        <begin position="1536"/>
        <end position="1607"/>
    </location>
</feature>
<dbReference type="InterPro" id="IPR036175">
    <property type="entry name" value="Sec23/24_helical_dom_sf"/>
</dbReference>
<evidence type="ECO:0000256" key="7">
    <source>
        <dbReference type="ARBA" id="ARBA00023329"/>
    </source>
</evidence>
<comment type="similarity">
    <text evidence="4">Belongs to the SEC23/SEC24 family. SEC24 subfamily.</text>
</comment>
<dbReference type="InterPro" id="IPR006896">
    <property type="entry name" value="Sec23/24_trunk_dom"/>
</dbReference>
<keyword evidence="15" id="KW-1185">Reference proteome</keyword>
<dbReference type="PANTHER" id="PTHR13803:SF5">
    <property type="entry name" value="PROTEIN TRANSPORT PROTEIN SEC24C"/>
    <property type="match status" value="1"/>
</dbReference>
<comment type="caution">
    <text evidence="14">The sequence shown here is derived from an EMBL/GenBank/DDBJ whole genome shotgun (WGS) entry which is preliminary data.</text>
</comment>
<feature type="compositionally biased region" description="Polar residues" evidence="8">
    <location>
        <begin position="85"/>
        <end position="97"/>
    </location>
</feature>
<evidence type="ECO:0000256" key="5">
    <source>
        <dbReference type="ARBA" id="ARBA00022448"/>
    </source>
</evidence>
<dbReference type="GO" id="GO:0005829">
    <property type="term" value="C:cytosol"/>
    <property type="evidence" value="ECO:0007669"/>
    <property type="project" value="UniProtKB-SubCell"/>
</dbReference>
<feature type="compositionally biased region" description="Pro residues" evidence="8">
    <location>
        <begin position="174"/>
        <end position="189"/>
    </location>
</feature>
<evidence type="ECO:0000259" key="10">
    <source>
        <dbReference type="Pfam" id="PF04810"/>
    </source>
</evidence>
<dbReference type="SUPFAM" id="SSF82754">
    <property type="entry name" value="C-terminal, gelsolin-like domain of Sec23/24"/>
    <property type="match status" value="1"/>
</dbReference>
<dbReference type="Pfam" id="PF00626">
    <property type="entry name" value="Gelsolin"/>
    <property type="match status" value="1"/>
</dbReference>
<keyword evidence="5" id="KW-0813">Transport</keyword>
<dbReference type="InterPro" id="IPR007123">
    <property type="entry name" value="Gelsolin-like_dom"/>
</dbReference>
<dbReference type="Gene3D" id="2.60.40.1670">
    <property type="entry name" value="beta-sandwich domain of Sec23/24"/>
    <property type="match status" value="1"/>
</dbReference>
<feature type="compositionally biased region" description="Low complexity" evidence="8">
    <location>
        <begin position="347"/>
        <end position="370"/>
    </location>
</feature>
<dbReference type="CDD" id="cd01479">
    <property type="entry name" value="Sec24-like"/>
    <property type="match status" value="1"/>
</dbReference>
<feature type="compositionally biased region" description="Low complexity" evidence="8">
    <location>
        <begin position="382"/>
        <end position="397"/>
    </location>
</feature>
<feature type="compositionally biased region" description="Pro residues" evidence="8">
    <location>
        <begin position="306"/>
        <end position="327"/>
    </location>
</feature>
<feature type="region of interest" description="Disordered" evidence="8">
    <location>
        <begin position="1"/>
        <end position="411"/>
    </location>
</feature>
<dbReference type="InterPro" id="IPR036465">
    <property type="entry name" value="vWFA_dom_sf"/>
</dbReference>
<protein>
    <submittedName>
        <fullName evidence="14">Protein transport protein</fullName>
    </submittedName>
</protein>
<feature type="compositionally biased region" description="Polar residues" evidence="8">
    <location>
        <begin position="214"/>
        <end position="227"/>
    </location>
</feature>
<accession>A0A5C6PR64</accession>
<dbReference type="InterPro" id="IPR036180">
    <property type="entry name" value="Gelsolin-like_dom_sf"/>
</dbReference>
<dbReference type="InterPro" id="IPR006900">
    <property type="entry name" value="Sec23/24_helical_dom"/>
</dbReference>
<dbReference type="InterPro" id="IPR006895">
    <property type="entry name" value="Znf_Sec23_Sec24"/>
</dbReference>
<dbReference type="Gene3D" id="3.40.50.410">
    <property type="entry name" value="von Willebrand factor, type A domain"/>
    <property type="match status" value="1"/>
</dbReference>
<dbReference type="InterPro" id="IPR041742">
    <property type="entry name" value="Sec24-like_trunk_dom"/>
</dbReference>
<dbReference type="Pfam" id="PF08033">
    <property type="entry name" value="Sec23_BS"/>
    <property type="match status" value="1"/>
</dbReference>
<dbReference type="EMBL" id="RHFK02000001">
    <property type="protein sequence ID" value="TWW82292.1"/>
    <property type="molecule type" value="Genomic_DNA"/>
</dbReference>
<dbReference type="InterPro" id="IPR050550">
    <property type="entry name" value="SEC23_SEC24_subfamily"/>
</dbReference>
<dbReference type="InterPro" id="IPR029006">
    <property type="entry name" value="ADF-H/Gelsolin-like_dom_sf"/>
</dbReference>
<dbReference type="Pfam" id="PF04810">
    <property type="entry name" value="zf-Sec23_Sec24"/>
    <property type="match status" value="1"/>
</dbReference>
<feature type="compositionally biased region" description="Pro residues" evidence="8">
    <location>
        <begin position="20"/>
        <end position="32"/>
    </location>
</feature>
<feature type="domain" description="Sec23/Sec24 helical" evidence="12">
    <location>
        <begin position="1204"/>
        <end position="1292"/>
    </location>
</feature>
<gene>
    <name evidence="14" type="ORF">D4764_01G0021070</name>
</gene>
<dbReference type="InterPro" id="IPR036174">
    <property type="entry name" value="Znf_Sec23_Sec24_sf"/>
</dbReference>
<feature type="compositionally biased region" description="Polar residues" evidence="8">
    <location>
        <begin position="132"/>
        <end position="147"/>
    </location>
</feature>
<dbReference type="GO" id="GO:0030127">
    <property type="term" value="C:COPII vesicle coat"/>
    <property type="evidence" value="ECO:0007669"/>
    <property type="project" value="InterPro"/>
</dbReference>
<feature type="region of interest" description="Disordered" evidence="8">
    <location>
        <begin position="1313"/>
        <end position="1521"/>
    </location>
</feature>
<name>A0A5C6PR64_9TELE</name>
<dbReference type="GO" id="GO:0090110">
    <property type="term" value="P:COPII-coated vesicle cargo loading"/>
    <property type="evidence" value="ECO:0007669"/>
    <property type="project" value="TreeGrafter"/>
</dbReference>
<dbReference type="Gene3D" id="2.30.30.380">
    <property type="entry name" value="Zn-finger domain of Sec23/24"/>
    <property type="match status" value="1"/>
</dbReference>
<evidence type="ECO:0000256" key="4">
    <source>
        <dbReference type="ARBA" id="ARBA00008334"/>
    </source>
</evidence>
<dbReference type="FunFam" id="3.40.50.410:FF:000020">
    <property type="entry name" value="protein transport protein Sec24D isoform X1"/>
    <property type="match status" value="1"/>
</dbReference>
<dbReference type="Pfam" id="PF04811">
    <property type="entry name" value="Sec23_trunk"/>
    <property type="match status" value="1"/>
</dbReference>
<dbReference type="SUPFAM" id="SSF81811">
    <property type="entry name" value="Helical domain of Sec23/24"/>
    <property type="match status" value="1"/>
</dbReference>
<dbReference type="InterPro" id="IPR012990">
    <property type="entry name" value="Beta-sandwich_Sec23_24"/>
</dbReference>
<evidence type="ECO:0000256" key="2">
    <source>
        <dbReference type="ARBA" id="ARBA00004397"/>
    </source>
</evidence>
<feature type="domain" description="Sec23/Sec24 trunk" evidence="11">
    <location>
        <begin position="673"/>
        <end position="917"/>
    </location>
</feature>
<sequence>FRDELRMNVDQHAPMASQYGPPPPGYGQPSYPPLDGGYPAPYAPYNGPASAYQPGPPSKAFPSLAGPSRGPPTSGAPPAPAAQPLNQYSHSPANVQNGPPPMTQPPPRPQQYSQGAVTLAGATYPHHYGPPSMQQVTNHMTGMQITSGAPAAAGPDYAPPHRSEAPASTAYSAAPPPSSSAPLPPPSPSAPSQQYYRGPPCPPQHPFAAAAPPTSQQQFTPPASQQTFPPPSHSSVPPPSQAPAPQPPFSAPPPVSQAAFLSGPPPPAQGSFPPRAPPPSSQPGSFPPSGPPPTSLSSGHYGQMPPQQPPPSQPSPYHSGPPPPSGHMPPTSMAQSNHLPPGPQGAPACLGPCRGRRGGSPPSRTGPPAGIRWPLSRTAPLRGPGSSSRTSTSSGPPCTEEAGPRRHPQPGGSWDLGWFLGWFLGPGVVPGVVPGTWGGSWDGSWGGSWVLQGWLETVLLSSSLNLLSYISTVCWTLLNVKPASDVPAVQRSRHRIDPDAIPSPIQVIEDDKVKTTEPFTTGVRGQAPPLVTTHFQVKDQGNASPRFVRCTAYNMPCTADMAKQSQVPLAAVIKPLGTLPPDESPPYLVDHGEGGPIRCNRCKAYMCPYMQFMEGGRRFQCGFCSCVTEVPPHYFQHLDHTGKRVDYYERPELSLGSYEFLATVDYCKNNKLPQPPAFIFLIDVSYNAVKSGMVAIVCQELKTLLDHLPRENPEADSPVRVGFVTYNKVLHFYNVKSSLAQPQMLVVSDVSDTFVPLLDGFLVNVKESRLVIESLLDQIPEMFAETRETETVFGPVVQAGLEALKAADCAGKLFVFHTSLPIAEAPGKLKNREDKKLIGTDKEKALFQPQISFYNSLAKDCVAQGCCVDLFLFPNQYVDMATLGVVPVSTGGSVYKYTYFQAETDKEQFLNDLRRDVQKLIGFDAVMRVRTSTGIRATDFYGSFFMSNTTDVELAGLDCDKAVTVEFKHDDKLSEETGALMQCAVLYTSCSGQRRLRIHNMAVSCCSQLADLYRNCETDTIINYFAKYGESRRFLSPFRRFLANGVKLRGTGSFLFRVLPVQGPSCSGCFLLGVLPARGASCSGCFLLGVLPVRGASCLGSFLFGVLPVRGASCSGCFLFGVLPARGASCSGSFLLGLLPARAPSCSGCFLLGVLPVRGCFLFGVLPARGASCSGCFLLRLLPAQAPSCSGCFLLRCASLCVAAFRGVLSNPTKAVRDTLVNQCAQILACYRKNCASPSSAGQLILPECMKLLPVYLNCVLKSDVLLPGADVSLDDRAYLRQLVSGMDVSESHVFFYPRLLPAVRRRLWGSYRPRGRVTDPGGGYRPQGEGYRPRGRVTDPGGGRVTQTQGRGELDPGGELQTQGEGYRPRGRVQTQGEGYRPRGRELQTPGGEIQTQGESTDPGGGLQTQGESYRPRGRELQTQGEGYRPRGRVTDPRGSYRPRGRVTDPGGESYRPRGRVTDPGGGYRPRWESYRPRWESYRPRGRVTDPGGELQTQGEGYRPRGRVTDPAGESQTQRVSSDCDQQIKLENGSLPVAIRDSEERLSKGGVYLLETGLRLFLWVGASVQQEVLLSIFGTSSFSQIDSSLTSLPVLENPYSQRLRELIHSFRAQRSRYMKLTVVKQEDRSELIFKRFLVEDKSASGGASYVDFLCHMHKEIRQLLS</sequence>
<dbReference type="Gene3D" id="1.20.120.730">
    <property type="entry name" value="Sec23/Sec24 helical domain"/>
    <property type="match status" value="2"/>
</dbReference>
<evidence type="ECO:0000256" key="3">
    <source>
        <dbReference type="ARBA" id="ARBA00004514"/>
    </source>
</evidence>
<feature type="compositionally biased region" description="Pro residues" evidence="8">
    <location>
        <begin position="263"/>
        <end position="294"/>
    </location>
</feature>
<dbReference type="Pfam" id="PF04815">
    <property type="entry name" value="Sec23_helical"/>
    <property type="match status" value="1"/>
</dbReference>
<keyword evidence="7" id="KW-0968">Cytoplasmic vesicle</keyword>
<evidence type="ECO:0000259" key="11">
    <source>
        <dbReference type="Pfam" id="PF04811"/>
    </source>
</evidence>
<proteinExistence type="inferred from homology"/>
<evidence type="ECO:0000259" key="13">
    <source>
        <dbReference type="Pfam" id="PF08033"/>
    </source>
</evidence>
<feature type="compositionally biased region" description="Basic and acidic residues" evidence="8">
    <location>
        <begin position="1471"/>
        <end position="1484"/>
    </location>
</feature>
<dbReference type="PANTHER" id="PTHR13803">
    <property type="entry name" value="SEC24-RELATED PROTEIN"/>
    <property type="match status" value="1"/>
</dbReference>
<evidence type="ECO:0000259" key="9">
    <source>
        <dbReference type="Pfam" id="PF00626"/>
    </source>
</evidence>
<feature type="compositionally biased region" description="Low complexity" evidence="8">
    <location>
        <begin position="33"/>
        <end position="52"/>
    </location>
</feature>
<feature type="domain" description="Zinc finger Sec23/Sec24-type" evidence="10">
    <location>
        <begin position="596"/>
        <end position="634"/>
    </location>
</feature>